<dbReference type="InterPro" id="IPR023553">
    <property type="entry name" value="Uncharacterised_MeTfrase_YrrT"/>
</dbReference>
<dbReference type="HAMAP" id="MF_02100">
    <property type="entry name" value="Methyltr_YrrT"/>
    <property type="match status" value="1"/>
</dbReference>
<organism evidence="6 7">
    <name type="scientific">Bacillus solimangrovi</name>
    <dbReference type="NCBI Taxonomy" id="1305675"/>
    <lineage>
        <taxon>Bacteria</taxon>
        <taxon>Bacillati</taxon>
        <taxon>Bacillota</taxon>
        <taxon>Bacilli</taxon>
        <taxon>Bacillales</taxon>
        <taxon>Bacillaceae</taxon>
        <taxon>Bacillus</taxon>
    </lineage>
</organism>
<dbReference type="EC" id="2.1.1.-" evidence="4"/>
<dbReference type="OrthoDB" id="465705at2"/>
<dbReference type="SUPFAM" id="SSF53335">
    <property type="entry name" value="S-adenosyl-L-methionine-dependent methyltransferases"/>
    <property type="match status" value="1"/>
</dbReference>
<dbReference type="InterPro" id="IPR041698">
    <property type="entry name" value="Methyltransf_25"/>
</dbReference>
<proteinExistence type="inferred from homology"/>
<reference evidence="6 7" key="1">
    <citation type="submission" date="2016-08" db="EMBL/GenBank/DDBJ databases">
        <title>Genome of Bacillus solimangrovi GH2-4.</title>
        <authorList>
            <person name="Lim S."/>
            <person name="Kim B.-C."/>
        </authorList>
    </citation>
    <scope>NUCLEOTIDE SEQUENCE [LARGE SCALE GENOMIC DNA]</scope>
    <source>
        <strain evidence="6 7">GH2-4</strain>
    </source>
</reference>
<evidence type="ECO:0000313" key="7">
    <source>
        <dbReference type="Proteomes" id="UP000095209"/>
    </source>
</evidence>
<dbReference type="STRING" id="1305675.BFG57_08800"/>
<evidence type="ECO:0000313" key="6">
    <source>
        <dbReference type="EMBL" id="OEH94344.1"/>
    </source>
</evidence>
<comment type="function">
    <text evidence="4">Could be a S-adenosyl-L-methionine-dependent methyltransferase.</text>
</comment>
<keyword evidence="1 4" id="KW-0489">Methyltransferase</keyword>
<evidence type="ECO:0000256" key="4">
    <source>
        <dbReference type="HAMAP-Rule" id="MF_02100"/>
    </source>
</evidence>
<dbReference type="InterPro" id="IPR029063">
    <property type="entry name" value="SAM-dependent_MTases_sf"/>
</dbReference>
<evidence type="ECO:0000256" key="3">
    <source>
        <dbReference type="ARBA" id="ARBA00022691"/>
    </source>
</evidence>
<dbReference type="GO" id="GO:0032259">
    <property type="term" value="P:methylation"/>
    <property type="evidence" value="ECO:0007669"/>
    <property type="project" value="UniProtKB-KW"/>
</dbReference>
<comment type="similarity">
    <text evidence="4">Belongs to the methyltransferase superfamily. YrrT family.</text>
</comment>
<evidence type="ECO:0000256" key="1">
    <source>
        <dbReference type="ARBA" id="ARBA00022603"/>
    </source>
</evidence>
<feature type="binding site" evidence="4">
    <location>
        <position position="96"/>
    </location>
    <ligand>
        <name>S-adenosyl-L-methionine</name>
        <dbReference type="ChEBI" id="CHEBI:59789"/>
    </ligand>
</feature>
<evidence type="ECO:0000256" key="2">
    <source>
        <dbReference type="ARBA" id="ARBA00022679"/>
    </source>
</evidence>
<feature type="binding site" evidence="4">
    <location>
        <position position="53"/>
    </location>
    <ligand>
        <name>S-adenosyl-L-methionine</name>
        <dbReference type="ChEBI" id="CHEBI:59789"/>
    </ligand>
</feature>
<dbReference type="RefSeq" id="WP_069715700.1">
    <property type="nucleotide sequence ID" value="NZ_MJEH01000003.1"/>
</dbReference>
<dbReference type="EMBL" id="MJEH01000003">
    <property type="protein sequence ID" value="OEH94344.1"/>
    <property type="molecule type" value="Genomic_DNA"/>
</dbReference>
<protein>
    <recommendedName>
        <fullName evidence="4">Uncharacterized methyltransferase BFG57_08800</fullName>
        <ecNumber evidence="4">2.1.1.-</ecNumber>
    </recommendedName>
</protein>
<sequence>MGREFIELFDDWAQGYDETVTGRDLEYRDVFVNYDLILEKTANETYGHVLEFGVGTGNLTEKLIAKGRNIYGVEPSSSMRSLATNKLKNVTIVDGDFLDFKMPTEPFDSITSTYAFHHLTDSEKDKAISLYSKMLKTNGKVVFADTVFEDEQAKLDMINKAEQHTFLNLAQDLKTEYYTTIEVLQTLFTKHGFNVTFKRMNDFVFLITATKQ</sequence>
<accession>A0A1E5LJT6</accession>
<feature type="domain" description="Methyltransferase" evidence="5">
    <location>
        <begin position="49"/>
        <end position="139"/>
    </location>
</feature>
<dbReference type="Pfam" id="PF13649">
    <property type="entry name" value="Methyltransf_25"/>
    <property type="match status" value="1"/>
</dbReference>
<gene>
    <name evidence="6" type="ORF">BFG57_08800</name>
</gene>
<evidence type="ECO:0000259" key="5">
    <source>
        <dbReference type="Pfam" id="PF13649"/>
    </source>
</evidence>
<dbReference type="Proteomes" id="UP000095209">
    <property type="component" value="Unassembled WGS sequence"/>
</dbReference>
<dbReference type="AlphaFoldDB" id="A0A1E5LJT6"/>
<dbReference type="PANTHER" id="PTHR43861">
    <property type="entry name" value="TRANS-ACONITATE 2-METHYLTRANSFERASE-RELATED"/>
    <property type="match status" value="1"/>
</dbReference>
<keyword evidence="2 4" id="KW-0808">Transferase</keyword>
<comment type="caution">
    <text evidence="6">The sequence shown here is derived from an EMBL/GenBank/DDBJ whole genome shotgun (WGS) entry which is preliminary data.</text>
</comment>
<dbReference type="Gene3D" id="3.40.50.150">
    <property type="entry name" value="Vaccinia Virus protein VP39"/>
    <property type="match status" value="1"/>
</dbReference>
<name>A0A1E5LJT6_9BACI</name>
<feature type="binding site" evidence="4">
    <location>
        <position position="74"/>
    </location>
    <ligand>
        <name>S-adenosyl-L-methionine</name>
        <dbReference type="ChEBI" id="CHEBI:59789"/>
    </ligand>
</feature>
<keyword evidence="7" id="KW-1185">Reference proteome</keyword>
<dbReference type="GO" id="GO:0008757">
    <property type="term" value="F:S-adenosylmethionine-dependent methyltransferase activity"/>
    <property type="evidence" value="ECO:0007669"/>
    <property type="project" value="UniProtKB-UniRule"/>
</dbReference>
<keyword evidence="3 4" id="KW-0949">S-adenosyl-L-methionine</keyword>
<dbReference type="CDD" id="cd02440">
    <property type="entry name" value="AdoMet_MTases"/>
    <property type="match status" value="1"/>
</dbReference>